<evidence type="ECO:0000256" key="1">
    <source>
        <dbReference type="SAM" id="MobiDB-lite"/>
    </source>
</evidence>
<keyword evidence="2" id="KW-1133">Transmembrane helix</keyword>
<feature type="transmembrane region" description="Helical" evidence="2">
    <location>
        <begin position="59"/>
        <end position="79"/>
    </location>
</feature>
<accession>A0A553WAI8</accession>
<feature type="compositionally biased region" description="Pro residues" evidence="1">
    <location>
        <begin position="142"/>
        <end position="152"/>
    </location>
</feature>
<evidence type="ECO:0000256" key="2">
    <source>
        <dbReference type="SAM" id="Phobius"/>
    </source>
</evidence>
<dbReference type="OrthoDB" id="7873635at2"/>
<keyword evidence="2" id="KW-0472">Membrane</keyword>
<feature type="compositionally biased region" description="Polar residues" evidence="1">
    <location>
        <begin position="24"/>
        <end position="33"/>
    </location>
</feature>
<feature type="region of interest" description="Disordered" evidence="1">
    <location>
        <begin position="1"/>
        <end position="55"/>
    </location>
</feature>
<comment type="caution">
    <text evidence="3">The sequence shown here is derived from an EMBL/GenBank/DDBJ whole genome shotgun (WGS) entry which is preliminary data.</text>
</comment>
<evidence type="ECO:0000313" key="4">
    <source>
        <dbReference type="Proteomes" id="UP000320160"/>
    </source>
</evidence>
<protein>
    <submittedName>
        <fullName evidence="3">Uncharacterized protein</fullName>
    </submittedName>
</protein>
<reference evidence="3 4" key="1">
    <citation type="submission" date="2019-07" db="EMBL/GenBank/DDBJ databases">
        <authorList>
            <person name="Park M."/>
        </authorList>
    </citation>
    <scope>NUCLEOTIDE SEQUENCE [LARGE SCALE GENOMIC DNA]</scope>
    <source>
        <strain evidence="3 4">KCTC32445</strain>
    </source>
</reference>
<sequence>MVTATRTNSDSSGTKTGSKHARKSSNGARNSSAKSHRTNQKRKSDGRFGKARSSETPTWLTAVVSAVGVGVAVGAGLYATRHQWLPKANEWKDDFSAAFADDETDYENFDQTRNAGVDSMRDHPGDDWEDIDDMSDASFPASDPPSFTPGRA</sequence>
<dbReference type="Proteomes" id="UP000320160">
    <property type="component" value="Unassembled WGS sequence"/>
</dbReference>
<keyword evidence="4" id="KW-1185">Reference proteome</keyword>
<feature type="region of interest" description="Disordered" evidence="1">
    <location>
        <begin position="102"/>
        <end position="152"/>
    </location>
</feature>
<dbReference type="EMBL" id="VKKU01000002">
    <property type="protein sequence ID" value="TSB01693.1"/>
    <property type="molecule type" value="Genomic_DNA"/>
</dbReference>
<proteinExistence type="predicted"/>
<evidence type="ECO:0000313" key="3">
    <source>
        <dbReference type="EMBL" id="TSB01693.1"/>
    </source>
</evidence>
<organism evidence="3 4">
    <name type="scientific">Sphingorhabdus contaminans</name>
    <dbReference type="NCBI Taxonomy" id="1343899"/>
    <lineage>
        <taxon>Bacteria</taxon>
        <taxon>Pseudomonadati</taxon>
        <taxon>Pseudomonadota</taxon>
        <taxon>Alphaproteobacteria</taxon>
        <taxon>Sphingomonadales</taxon>
        <taxon>Sphingomonadaceae</taxon>
        <taxon>Sphingorhabdus</taxon>
    </lineage>
</organism>
<keyword evidence="2" id="KW-0812">Transmembrane</keyword>
<dbReference type="RefSeq" id="WP_143776911.1">
    <property type="nucleotide sequence ID" value="NZ_VKKU01000002.1"/>
</dbReference>
<dbReference type="AlphaFoldDB" id="A0A553WAI8"/>
<gene>
    <name evidence="3" type="ORF">FOM92_10975</name>
</gene>
<name>A0A553WAI8_9SPHN</name>
<feature type="compositionally biased region" description="Polar residues" evidence="1">
    <location>
        <begin position="1"/>
        <end position="16"/>
    </location>
</feature>